<protein>
    <submittedName>
        <fullName evidence="2">Uncharacterized protein</fullName>
    </submittedName>
</protein>
<reference evidence="2" key="2">
    <citation type="submission" date="2021-04" db="EMBL/GenBank/DDBJ databases">
        <authorList>
            <person name="Gilroy R."/>
        </authorList>
    </citation>
    <scope>NUCLEOTIDE SEQUENCE</scope>
    <source>
        <strain evidence="2">CHK191-13928</strain>
    </source>
</reference>
<name>A0A9D1WWJ5_9FIRM</name>
<dbReference type="EMBL" id="DXEM01000031">
    <property type="protein sequence ID" value="HIX68447.1"/>
    <property type="molecule type" value="Genomic_DNA"/>
</dbReference>
<evidence type="ECO:0000256" key="1">
    <source>
        <dbReference type="SAM" id="Phobius"/>
    </source>
</evidence>
<sequence length="146" mass="17034">MTSAIIGIVLLIFALLVYICYSYMQNQRSKYVSRMYKEFKEQYQDRAKIAMGFSQTNLFAKPVTVMLAVGEDHRVLDAWSVTDKEMELEGRTCEEYIGLDVTKYAREGQEKKEKELLLRQVSDPKNSKEQAFDMAVRQILDQLTRK</sequence>
<gene>
    <name evidence="2" type="ORF">H9735_10075</name>
</gene>
<dbReference type="Proteomes" id="UP000886721">
    <property type="component" value="Unassembled WGS sequence"/>
</dbReference>
<comment type="caution">
    <text evidence="2">The sequence shown here is derived from an EMBL/GenBank/DDBJ whole genome shotgun (WGS) entry which is preliminary data.</text>
</comment>
<accession>A0A9D1WWJ5</accession>
<keyword evidence="1" id="KW-0812">Transmembrane</keyword>
<organism evidence="2 3">
    <name type="scientific">Candidatus Anaerostipes excrementavium</name>
    <dbReference type="NCBI Taxonomy" id="2838463"/>
    <lineage>
        <taxon>Bacteria</taxon>
        <taxon>Bacillati</taxon>
        <taxon>Bacillota</taxon>
        <taxon>Clostridia</taxon>
        <taxon>Lachnospirales</taxon>
        <taxon>Lachnospiraceae</taxon>
        <taxon>Anaerostipes</taxon>
    </lineage>
</organism>
<evidence type="ECO:0000313" key="2">
    <source>
        <dbReference type="EMBL" id="HIX68447.1"/>
    </source>
</evidence>
<reference evidence="2" key="1">
    <citation type="journal article" date="2021" name="PeerJ">
        <title>Extensive microbial diversity within the chicken gut microbiome revealed by metagenomics and culture.</title>
        <authorList>
            <person name="Gilroy R."/>
            <person name="Ravi A."/>
            <person name="Getino M."/>
            <person name="Pursley I."/>
            <person name="Horton D.L."/>
            <person name="Alikhan N.F."/>
            <person name="Baker D."/>
            <person name="Gharbi K."/>
            <person name="Hall N."/>
            <person name="Watson M."/>
            <person name="Adriaenssens E.M."/>
            <person name="Foster-Nyarko E."/>
            <person name="Jarju S."/>
            <person name="Secka A."/>
            <person name="Antonio M."/>
            <person name="Oren A."/>
            <person name="Chaudhuri R.R."/>
            <person name="La Ragione R."/>
            <person name="Hildebrand F."/>
            <person name="Pallen M.J."/>
        </authorList>
    </citation>
    <scope>NUCLEOTIDE SEQUENCE</scope>
    <source>
        <strain evidence="2">CHK191-13928</strain>
    </source>
</reference>
<proteinExistence type="predicted"/>
<keyword evidence="1" id="KW-1133">Transmembrane helix</keyword>
<dbReference type="AlphaFoldDB" id="A0A9D1WWJ5"/>
<feature type="transmembrane region" description="Helical" evidence="1">
    <location>
        <begin position="6"/>
        <end position="24"/>
    </location>
</feature>
<evidence type="ECO:0000313" key="3">
    <source>
        <dbReference type="Proteomes" id="UP000886721"/>
    </source>
</evidence>
<keyword evidence="1" id="KW-0472">Membrane</keyword>